<reference evidence="4 6" key="1">
    <citation type="submission" date="2018-06" db="EMBL/GenBank/DDBJ databases">
        <authorList>
            <consortium name="Pathogen Informatics"/>
            <person name="Doyle S."/>
        </authorList>
    </citation>
    <scope>NUCLEOTIDE SEQUENCE [LARGE SCALE GENOMIC DNA]</scope>
    <source>
        <strain evidence="4 6">NCTC10597</strain>
    </source>
</reference>
<dbReference type="InterPro" id="IPR032179">
    <property type="entry name" value="Cry22Aa_Ig-like"/>
</dbReference>
<comment type="caution">
    <text evidence="4">The sequence shown here is derived from an EMBL/GenBank/DDBJ whole genome shotgun (WGS) entry which is preliminary data.</text>
</comment>
<feature type="signal peptide" evidence="2">
    <location>
        <begin position="1"/>
        <end position="37"/>
    </location>
</feature>
<evidence type="ECO:0000313" key="6">
    <source>
        <dbReference type="Proteomes" id="UP000254330"/>
    </source>
</evidence>
<evidence type="ECO:0000256" key="1">
    <source>
        <dbReference type="ARBA" id="ARBA00022999"/>
    </source>
</evidence>
<dbReference type="RefSeq" id="WP_109349421.1">
    <property type="nucleotide sequence ID" value="NZ_BJUE01000104.1"/>
</dbReference>
<protein>
    <submittedName>
        <fullName evidence="4">Bacterial Ig-like domain (Group 3)</fullName>
    </submittedName>
    <submittedName>
        <fullName evidence="5">Uncharacterized protein DUF5011</fullName>
    </submittedName>
</protein>
<dbReference type="Proteomes" id="UP000294641">
    <property type="component" value="Unassembled WGS sequence"/>
</dbReference>
<dbReference type="AlphaFoldDB" id="A0A8B4QA05"/>
<feature type="domain" description="Pesticidal crystal protein Cry22Aa Ig-like" evidence="3">
    <location>
        <begin position="126"/>
        <end position="197"/>
    </location>
</feature>
<evidence type="ECO:0000313" key="7">
    <source>
        <dbReference type="Proteomes" id="UP000294641"/>
    </source>
</evidence>
<feature type="chain" id="PRO_5032802318" evidence="2">
    <location>
        <begin position="38"/>
        <end position="473"/>
    </location>
</feature>
<evidence type="ECO:0000313" key="5">
    <source>
        <dbReference type="EMBL" id="TDR39010.1"/>
    </source>
</evidence>
<keyword evidence="7" id="KW-1185">Reference proteome</keyword>
<sequence>MAIIEIKTGVITIKFNKFFIYSSTCLLALSLSSQAAAAKTSDHQKPVVSGVNDKTIYIGQEFNPMSKVKAIDSNDGNITNRITITGKYNLKKPGKYKLLYTVSDKAKNKSVLKRVLTVKKDTIKPKISGTSNKNISVGTSFNPLKGIIVTDNIDKNLIKNLEISGKVITKSPGKYKLYYSVKDSSGNNLTKLRIINVKDISKPVIKGVTNETIEVGTTFDDLANISAIDDIDGDLIKQLKVTGVVNTTKPGRYTLVYSVADKSGNVTSINRTIRVVDKTPPALKGTDDVKIEYGSKFDPFSNVTALDNIDGDITDSIEIKGSIDTSKEGTQTLTYTVSDSSGNSTTQKRTILVNEAPLNFLNTNEDYVSPDNQLTVNMSSIIRNDEGGYYSYTIDYSITNFTKDAIDEASFKIFFDDGTSTPQFGFFNKLYPGDSTKRTYSFKVLKSQNVKCIEYGSDIFFNQKPKAYSLKWK</sequence>
<accession>A0A8B4QA05</accession>
<organism evidence="4 6">
    <name type="scientific">Kurthia zopfii</name>
    <dbReference type="NCBI Taxonomy" id="1650"/>
    <lineage>
        <taxon>Bacteria</taxon>
        <taxon>Bacillati</taxon>
        <taxon>Bacillota</taxon>
        <taxon>Bacilli</taxon>
        <taxon>Bacillales</taxon>
        <taxon>Caryophanaceae</taxon>
        <taxon>Kurthia</taxon>
    </lineage>
</organism>
<dbReference type="PANTHER" id="PTHR15127:SF32">
    <property type="entry name" value="HEAVYWEIGHT, ISOFORM A"/>
    <property type="match status" value="1"/>
</dbReference>
<dbReference type="EMBL" id="UGNP01000001">
    <property type="protein sequence ID" value="STX09546.1"/>
    <property type="molecule type" value="Genomic_DNA"/>
</dbReference>
<dbReference type="Pfam" id="PF16403">
    <property type="entry name" value="Bact_surface_Ig-like"/>
    <property type="match status" value="4"/>
</dbReference>
<dbReference type="EMBL" id="SNZG01000013">
    <property type="protein sequence ID" value="TDR39010.1"/>
    <property type="molecule type" value="Genomic_DNA"/>
</dbReference>
<evidence type="ECO:0000313" key="4">
    <source>
        <dbReference type="EMBL" id="STX09546.1"/>
    </source>
</evidence>
<feature type="domain" description="Pesticidal crystal protein Cry22Aa Ig-like" evidence="3">
    <location>
        <begin position="49"/>
        <end position="118"/>
    </location>
</feature>
<dbReference type="GO" id="GO:0001784">
    <property type="term" value="F:phosphotyrosine residue binding"/>
    <property type="evidence" value="ECO:0007669"/>
    <property type="project" value="TreeGrafter"/>
</dbReference>
<dbReference type="Proteomes" id="UP000254330">
    <property type="component" value="Unassembled WGS sequence"/>
</dbReference>
<feature type="domain" description="Pesticidal crystal protein Cry22Aa Ig-like" evidence="3">
    <location>
        <begin position="282"/>
        <end position="353"/>
    </location>
</feature>
<name>A0A8B4QA05_9BACL</name>
<keyword evidence="2" id="KW-0732">Signal</keyword>
<proteinExistence type="predicted"/>
<feature type="domain" description="Pesticidal crystal protein Cry22Aa Ig-like" evidence="3">
    <location>
        <begin position="205"/>
        <end position="275"/>
    </location>
</feature>
<dbReference type="InterPro" id="IPR051846">
    <property type="entry name" value="SH2_domain_adapters"/>
</dbReference>
<keyword evidence="1" id="KW-0727">SH2 domain</keyword>
<dbReference type="PANTHER" id="PTHR15127">
    <property type="entry name" value="HEAVYWEIGHT, ISOFORM A"/>
    <property type="match status" value="1"/>
</dbReference>
<evidence type="ECO:0000256" key="2">
    <source>
        <dbReference type="SAM" id="SignalP"/>
    </source>
</evidence>
<dbReference type="InterPro" id="IPR013783">
    <property type="entry name" value="Ig-like_fold"/>
</dbReference>
<evidence type="ECO:0000259" key="3">
    <source>
        <dbReference type="Pfam" id="PF16403"/>
    </source>
</evidence>
<dbReference type="OrthoDB" id="2487348at2"/>
<gene>
    <name evidence="5" type="ORF">DFR61_1131</name>
    <name evidence="4" type="ORF">NCTC10597_01229</name>
</gene>
<dbReference type="Gene3D" id="2.60.40.10">
    <property type="entry name" value="Immunoglobulins"/>
    <property type="match status" value="4"/>
</dbReference>
<reference evidence="5 7" key="2">
    <citation type="submission" date="2019-03" db="EMBL/GenBank/DDBJ databases">
        <title>Genomic Encyclopedia of Type Strains, Phase IV (KMG-IV): sequencing the most valuable type-strain genomes for metagenomic binning, comparative biology and taxonomic classification.</title>
        <authorList>
            <person name="Goeker M."/>
        </authorList>
    </citation>
    <scope>NUCLEOTIDE SEQUENCE [LARGE SCALE GENOMIC DNA]</scope>
    <source>
        <strain evidence="5 7">DSM 20580</strain>
    </source>
</reference>